<sequence length="185" mass="21072">MNRKYLPATFAAAMVTLFLLLTPPTTAAQGKRPPAIPPQPEHSWGAPPGEVIFDTPYAPPYLYHPPPGYPGRPPYYHYPGYPPYFYPHYPPHPGYYQRETPWYEAPPPLPAGRVYLLVEPVQAQATINDYPLQRHPDLSYQLALLPGEYRLQVTAEGYQPVQRQLRIQGGERLQLTISLERITKP</sequence>
<dbReference type="Pfam" id="PF08308">
    <property type="entry name" value="PEGA"/>
    <property type="match status" value="1"/>
</dbReference>
<feature type="chain" id="PRO_5003091463" evidence="1">
    <location>
        <begin position="28"/>
        <end position="185"/>
    </location>
</feature>
<dbReference type="InterPro" id="IPR013229">
    <property type="entry name" value="PEGA"/>
</dbReference>
<evidence type="ECO:0000313" key="3">
    <source>
        <dbReference type="EMBL" id="ADH87087.1"/>
    </source>
</evidence>
<dbReference type="InParanoid" id="D6Z054"/>
<protein>
    <submittedName>
        <fullName evidence="3">PEGA domain protein</fullName>
    </submittedName>
</protein>
<gene>
    <name evidence="3" type="ordered locus">DaAHT2_2422</name>
</gene>
<dbReference type="EMBL" id="CP001940">
    <property type="protein sequence ID" value="ADH87087.1"/>
    <property type="molecule type" value="Genomic_DNA"/>
</dbReference>
<evidence type="ECO:0000259" key="2">
    <source>
        <dbReference type="Pfam" id="PF08308"/>
    </source>
</evidence>
<keyword evidence="4" id="KW-1185">Reference proteome</keyword>
<organism evidence="3 4">
    <name type="scientific">Desulfurivibrio alkaliphilus (strain DSM 19089 / UNIQEM U267 / AHT2)</name>
    <dbReference type="NCBI Taxonomy" id="589865"/>
    <lineage>
        <taxon>Bacteria</taxon>
        <taxon>Pseudomonadati</taxon>
        <taxon>Thermodesulfobacteriota</taxon>
        <taxon>Desulfobulbia</taxon>
        <taxon>Desulfobulbales</taxon>
        <taxon>Desulfobulbaceae</taxon>
        <taxon>Desulfurivibrio</taxon>
    </lineage>
</organism>
<name>D6Z054_DESAT</name>
<dbReference type="OrthoDB" id="5526068at2"/>
<dbReference type="RefSeq" id="WP_013164599.1">
    <property type="nucleotide sequence ID" value="NC_014216.1"/>
</dbReference>
<keyword evidence="1" id="KW-0732">Signal</keyword>
<dbReference type="Gene3D" id="2.60.40.1120">
    <property type="entry name" value="Carboxypeptidase-like, regulatory domain"/>
    <property type="match status" value="1"/>
</dbReference>
<dbReference type="Proteomes" id="UP000001508">
    <property type="component" value="Chromosome"/>
</dbReference>
<dbReference type="SUPFAM" id="SSF49464">
    <property type="entry name" value="Carboxypeptidase regulatory domain-like"/>
    <property type="match status" value="1"/>
</dbReference>
<dbReference type="InterPro" id="IPR008969">
    <property type="entry name" value="CarboxyPept-like_regulatory"/>
</dbReference>
<feature type="signal peptide" evidence="1">
    <location>
        <begin position="1"/>
        <end position="27"/>
    </location>
</feature>
<accession>D6Z054</accession>
<evidence type="ECO:0000313" key="4">
    <source>
        <dbReference type="Proteomes" id="UP000001508"/>
    </source>
</evidence>
<dbReference type="STRING" id="589865.DaAHT2_2422"/>
<reference evidence="4" key="1">
    <citation type="submission" date="2010-02" db="EMBL/GenBank/DDBJ databases">
        <title>Complete sequence of Desulfurivibrio alkaliphilus AHT2.</title>
        <authorList>
            <consortium name="US DOE Joint Genome Institute"/>
            <person name="Pitluck S."/>
            <person name="Chertkov O."/>
            <person name="Detter J.C."/>
            <person name="Han C."/>
            <person name="Tapia R."/>
            <person name="Larimer F."/>
            <person name="Land M."/>
            <person name="Hauser L."/>
            <person name="Kyrpides N."/>
            <person name="Mikhailova N."/>
            <person name="Sorokin D.Y."/>
            <person name="Muyzer G."/>
            <person name="Woyke T."/>
        </authorList>
    </citation>
    <scope>NUCLEOTIDE SEQUENCE [LARGE SCALE GENOMIC DNA]</scope>
    <source>
        <strain evidence="4">DSM 19089 / UNIQEM U267 / AHT2</strain>
    </source>
</reference>
<dbReference type="HOGENOM" id="CLU_1459068_0_0_7"/>
<evidence type="ECO:0000256" key="1">
    <source>
        <dbReference type="SAM" id="SignalP"/>
    </source>
</evidence>
<proteinExistence type="predicted"/>
<dbReference type="KEGG" id="dak:DaAHT2_2422"/>
<dbReference type="AlphaFoldDB" id="D6Z054"/>
<feature type="domain" description="PEGA" evidence="2">
    <location>
        <begin position="143"/>
        <end position="181"/>
    </location>
</feature>